<comment type="caution">
    <text evidence="1">The sequence shown here is derived from an EMBL/GenBank/DDBJ whole genome shotgun (WGS) entry which is preliminary data.</text>
</comment>
<dbReference type="EMBL" id="JABEQK010000033">
    <property type="protein sequence ID" value="MBB2206674.1"/>
    <property type="molecule type" value="Genomic_DNA"/>
</dbReference>
<reference evidence="1 2" key="1">
    <citation type="submission" date="2020-04" db="EMBL/GenBank/DDBJ databases">
        <title>Description of novel Gluconacetobacter.</title>
        <authorList>
            <person name="Sombolestani A."/>
        </authorList>
    </citation>
    <scope>NUCLEOTIDE SEQUENCE [LARGE SCALE GENOMIC DNA]</scope>
    <source>
        <strain evidence="1 2">LMG 27800</strain>
    </source>
</reference>
<dbReference type="AlphaFoldDB" id="A0A7W4KGT1"/>
<keyword evidence="2" id="KW-1185">Reference proteome</keyword>
<feature type="non-terminal residue" evidence="1">
    <location>
        <position position="1"/>
    </location>
</feature>
<name>A0A7W4KGT1_9PROT</name>
<evidence type="ECO:0000313" key="2">
    <source>
        <dbReference type="Proteomes" id="UP000540556"/>
    </source>
</evidence>
<gene>
    <name evidence="1" type="ORF">HLH27_16930</name>
</gene>
<feature type="non-terminal residue" evidence="1">
    <location>
        <position position="174"/>
    </location>
</feature>
<dbReference type="RefSeq" id="WP_182951288.1">
    <property type="nucleotide sequence ID" value="NZ_JABEQK010000033.1"/>
</dbReference>
<organism evidence="1 2">
    <name type="scientific">Gluconacetobacter takamatsuzukensis</name>
    <dbReference type="NCBI Taxonomy" id="1286190"/>
    <lineage>
        <taxon>Bacteria</taxon>
        <taxon>Pseudomonadati</taxon>
        <taxon>Pseudomonadota</taxon>
        <taxon>Alphaproteobacteria</taxon>
        <taxon>Acetobacterales</taxon>
        <taxon>Acetobacteraceae</taxon>
        <taxon>Gluconacetobacter</taxon>
    </lineage>
</organism>
<evidence type="ECO:0000313" key="1">
    <source>
        <dbReference type="EMBL" id="MBB2206674.1"/>
    </source>
</evidence>
<accession>A0A7W4KGT1</accession>
<sequence length="174" mass="16930">PLSGSGGSAVYGADLLATPMALAGVNATVTGTTTSLSATSVTLDISVAQINDAPTMAGVPLPMGEPEDPTGPAVMAGPVALLLGPVFSDATDQQKAAGGSTASVANTLAGMAITGDAANPATQGTWRYSTDGGANWTALPSDLSSTNALVLGSNVQLDFVPVANFNGQPGALTV</sequence>
<protein>
    <submittedName>
        <fullName evidence="1">Uncharacterized protein</fullName>
    </submittedName>
</protein>
<dbReference type="Proteomes" id="UP000540556">
    <property type="component" value="Unassembled WGS sequence"/>
</dbReference>
<proteinExistence type="predicted"/>